<keyword evidence="7" id="KW-1185">Reference proteome</keyword>
<evidence type="ECO:0000256" key="2">
    <source>
        <dbReference type="ARBA" id="ARBA00022825"/>
    </source>
</evidence>
<dbReference type="InterPro" id="IPR020568">
    <property type="entry name" value="Ribosomal_Su5_D2-typ_SF"/>
</dbReference>
<evidence type="ECO:0000259" key="5">
    <source>
        <dbReference type="PROSITE" id="PS51786"/>
    </source>
</evidence>
<dbReference type="SUPFAM" id="SSF52540">
    <property type="entry name" value="P-loop containing nucleoside triphosphate hydrolases"/>
    <property type="match status" value="1"/>
</dbReference>
<dbReference type="InterPro" id="IPR014721">
    <property type="entry name" value="Ribsml_uS5_D2-typ_fold_subgr"/>
</dbReference>
<dbReference type="InterPro" id="IPR002078">
    <property type="entry name" value="Sigma_54_int"/>
</dbReference>
<name>Q67J53_SYMTH</name>
<comment type="similarity">
    <text evidence="3">Belongs to the peptidase S16 family.</text>
</comment>
<keyword evidence="1 3" id="KW-0645">Protease</keyword>
<reference evidence="6 7" key="1">
    <citation type="journal article" date="2004" name="Nucleic Acids Res.">
        <title>Genome sequence of Symbiobacterium thermophilum, an uncultivable bacterium that depends on microbial commensalism.</title>
        <authorList>
            <person name="Ueda K."/>
            <person name="Yamashita A."/>
            <person name="Ishikawa J."/>
            <person name="Shimada M."/>
            <person name="Watsuji T."/>
            <person name="Morimura K."/>
            <person name="Ikeda H."/>
            <person name="Hattori M."/>
            <person name="Beppu T."/>
        </authorList>
    </citation>
    <scope>NUCLEOTIDE SEQUENCE [LARGE SCALE GENOMIC DNA]</scope>
    <source>
        <strain evidence="7">T / IAM 14863</strain>
    </source>
</reference>
<evidence type="ECO:0000259" key="4">
    <source>
        <dbReference type="PROSITE" id="PS50045"/>
    </source>
</evidence>
<dbReference type="PROSITE" id="PS51786">
    <property type="entry name" value="LON_PROTEOLYTIC"/>
    <property type="match status" value="1"/>
</dbReference>
<dbReference type="AlphaFoldDB" id="Q67J53"/>
<dbReference type="InterPro" id="IPR003959">
    <property type="entry name" value="ATPase_AAA_core"/>
</dbReference>
<dbReference type="CDD" id="cd00009">
    <property type="entry name" value="AAA"/>
    <property type="match status" value="1"/>
</dbReference>
<dbReference type="InterPro" id="IPR008269">
    <property type="entry name" value="Lon_proteolytic"/>
</dbReference>
<dbReference type="NCBIfam" id="TIGR02903">
    <property type="entry name" value="spore_lon_C"/>
    <property type="match status" value="1"/>
</dbReference>
<dbReference type="InterPro" id="IPR014252">
    <property type="entry name" value="Spore_LonC"/>
</dbReference>
<dbReference type="SMART" id="SM00382">
    <property type="entry name" value="AAA"/>
    <property type="match status" value="1"/>
</dbReference>
<gene>
    <name evidence="6" type="ordered locus">STH3316</name>
</gene>
<dbReference type="eggNOG" id="COG1067">
    <property type="taxonomic scope" value="Bacteria"/>
</dbReference>
<dbReference type="Gene3D" id="3.40.50.300">
    <property type="entry name" value="P-loop containing nucleotide triphosphate hydrolases"/>
    <property type="match status" value="2"/>
</dbReference>
<evidence type="ECO:0000313" key="6">
    <source>
        <dbReference type="EMBL" id="BAD42297.1"/>
    </source>
</evidence>
<dbReference type="InterPro" id="IPR027417">
    <property type="entry name" value="P-loop_NTPase"/>
</dbReference>
<dbReference type="Gene3D" id="3.30.230.10">
    <property type="match status" value="1"/>
</dbReference>
<dbReference type="Pfam" id="PF00004">
    <property type="entry name" value="AAA"/>
    <property type="match status" value="1"/>
</dbReference>
<dbReference type="EMBL" id="AP006840">
    <property type="protein sequence ID" value="BAD42297.1"/>
    <property type="molecule type" value="Genomic_DNA"/>
</dbReference>
<dbReference type="eggNOG" id="COG0470">
    <property type="taxonomic scope" value="Bacteria"/>
</dbReference>
<dbReference type="GO" id="GO:0016887">
    <property type="term" value="F:ATP hydrolysis activity"/>
    <property type="evidence" value="ECO:0007669"/>
    <property type="project" value="InterPro"/>
</dbReference>
<proteinExistence type="inferred from homology"/>
<dbReference type="PROSITE" id="PS50045">
    <property type="entry name" value="SIGMA54_INTERACT_4"/>
    <property type="match status" value="1"/>
</dbReference>
<keyword evidence="3" id="KW-0378">Hydrolase</keyword>
<feature type="domain" description="Lon proteolytic" evidence="5">
    <location>
        <begin position="478"/>
        <end position="652"/>
    </location>
</feature>
<dbReference type="MEROPS" id="S16.005"/>
<dbReference type="GO" id="GO:0030163">
    <property type="term" value="P:protein catabolic process"/>
    <property type="evidence" value="ECO:0007669"/>
    <property type="project" value="InterPro"/>
</dbReference>
<dbReference type="Pfam" id="PF05362">
    <property type="entry name" value="Lon_C"/>
    <property type="match status" value="1"/>
</dbReference>
<accession>Q67J53</accession>
<dbReference type="GO" id="GO:0005524">
    <property type="term" value="F:ATP binding"/>
    <property type="evidence" value="ECO:0007669"/>
    <property type="project" value="InterPro"/>
</dbReference>
<dbReference type="GO" id="GO:0006355">
    <property type="term" value="P:regulation of DNA-templated transcription"/>
    <property type="evidence" value="ECO:0007669"/>
    <property type="project" value="InterPro"/>
</dbReference>
<keyword evidence="2 3" id="KW-0720">Serine protease</keyword>
<feature type="domain" description="Sigma-54 factor interaction" evidence="4">
    <location>
        <begin position="196"/>
        <end position="368"/>
    </location>
</feature>
<dbReference type="Proteomes" id="UP000000417">
    <property type="component" value="Chromosome"/>
</dbReference>
<feature type="active site" evidence="3">
    <location>
        <position position="562"/>
    </location>
</feature>
<dbReference type="EC" id="3.4.21.53" evidence="3"/>
<dbReference type="GO" id="GO:0004252">
    <property type="term" value="F:serine-type endopeptidase activity"/>
    <property type="evidence" value="ECO:0007669"/>
    <property type="project" value="UniProtKB-UniRule"/>
</dbReference>
<dbReference type="InterPro" id="IPR027065">
    <property type="entry name" value="Lon_Prtase"/>
</dbReference>
<dbReference type="STRING" id="292459.STH3316"/>
<dbReference type="HOGENOM" id="CLU_020014_0_0_9"/>
<comment type="catalytic activity">
    <reaction evidence="3">
        <text>Hydrolysis of proteins in presence of ATP.</text>
        <dbReference type="EC" id="3.4.21.53"/>
    </reaction>
</comment>
<dbReference type="GO" id="GO:0006508">
    <property type="term" value="P:proteolysis"/>
    <property type="evidence" value="ECO:0007669"/>
    <property type="project" value="UniProtKB-KW"/>
</dbReference>
<sequence>MWASAAMMKEFLDKLMRGAQPEDAEALNQRLSAEERQARQVGALFNVLMGVWGPERLVVKAGKLDALGLMKSEKVEEQVLALQRLVYEDPTLDTVPDPRELPEILDQLEDAVADLAARRTVEDRIERKIQTRMQERQDDYYREIKQQVLKEEAGPETSSTMKRLEWLESLEKKSLHRSAAELLRPRALEEVVGQDRAIQALLAKVASPFPQHVILYGPPGVGKTTVARLVLEKAKTMPHTPFAEDAPFVEVDGTTLRWDPREVTNPLLGSVHDPIYQGARRDLAESGVPEPRTGLVTDAHGGVLFIDEIGEMDPLLQTKLLKVLEDKRVTFESSYYDENDPNVPKYIKKLFEEGAPADFVLIGATTRDPEDINPALRSRCAEVFFEPLTPEDIALIVRQAAERIGAHLAAGVEAIIADYTIEGRKAVGILADAYGLALYRAAEAGKENEPITITQELVYEVIQSSRLSPYVTRKASPTAEVGRIFGLGVLGFVGSVLEIEAVAFPAREPGKGVLRINDTAGSMTKDSLFNAAAVVRRVTGEDLSNWDVHVNVIGGGRIDGPSAGTAIYLAMISAMQGRPIRQDVAITGEVSIRGGIRAVGGIYEKIYGAKQAGMARVVLPEENRKDVPQQVPGIEVCFASTIEEAMRLVMAAPGGEGAS</sequence>
<dbReference type="InterPro" id="IPR003593">
    <property type="entry name" value="AAA+_ATPase"/>
</dbReference>
<evidence type="ECO:0000256" key="3">
    <source>
        <dbReference type="PROSITE-ProRule" id="PRU01122"/>
    </source>
</evidence>
<organism evidence="6 7">
    <name type="scientific">Symbiobacterium thermophilum (strain DSM 24528 / JCM 14929 / IAM 14863 / T)</name>
    <dbReference type="NCBI Taxonomy" id="292459"/>
    <lineage>
        <taxon>Bacteria</taxon>
        <taxon>Bacillati</taxon>
        <taxon>Bacillota</taxon>
        <taxon>Clostridia</taxon>
        <taxon>Eubacteriales</taxon>
        <taxon>Symbiobacteriaceae</taxon>
        <taxon>Symbiobacterium</taxon>
    </lineage>
</organism>
<dbReference type="PRINTS" id="PR00830">
    <property type="entry name" value="ENDOLAPTASE"/>
</dbReference>
<feature type="active site" evidence="3">
    <location>
        <position position="605"/>
    </location>
</feature>
<dbReference type="KEGG" id="sth:STH3316"/>
<dbReference type="GO" id="GO:0004176">
    <property type="term" value="F:ATP-dependent peptidase activity"/>
    <property type="evidence" value="ECO:0007669"/>
    <property type="project" value="UniProtKB-UniRule"/>
</dbReference>
<evidence type="ECO:0000313" key="7">
    <source>
        <dbReference type="Proteomes" id="UP000000417"/>
    </source>
</evidence>
<protein>
    <recommendedName>
        <fullName evidence="3">endopeptidase La</fullName>
        <ecNumber evidence="3">3.4.21.53</ecNumber>
    </recommendedName>
</protein>
<dbReference type="PANTHER" id="PTHR10046">
    <property type="entry name" value="ATP DEPENDENT LON PROTEASE FAMILY MEMBER"/>
    <property type="match status" value="1"/>
</dbReference>
<dbReference type="SUPFAM" id="SSF54211">
    <property type="entry name" value="Ribosomal protein S5 domain 2-like"/>
    <property type="match status" value="1"/>
</dbReference>
<evidence type="ECO:0000256" key="1">
    <source>
        <dbReference type="ARBA" id="ARBA00022670"/>
    </source>
</evidence>